<protein>
    <submittedName>
        <fullName evidence="2">Uncharacterized protein</fullName>
    </submittedName>
</protein>
<comment type="caution">
    <text evidence="2">The sequence shown here is derived from an EMBL/GenBank/DDBJ whole genome shotgun (WGS) entry which is preliminary data.</text>
</comment>
<proteinExistence type="predicted"/>
<organism evidence="2 3">
    <name type="scientific">Diaporthe australafricana</name>
    <dbReference type="NCBI Taxonomy" id="127596"/>
    <lineage>
        <taxon>Eukaryota</taxon>
        <taxon>Fungi</taxon>
        <taxon>Dikarya</taxon>
        <taxon>Ascomycota</taxon>
        <taxon>Pezizomycotina</taxon>
        <taxon>Sordariomycetes</taxon>
        <taxon>Sordariomycetidae</taxon>
        <taxon>Diaporthales</taxon>
        <taxon>Diaporthaceae</taxon>
        <taxon>Diaporthe</taxon>
    </lineage>
</organism>
<feature type="compositionally biased region" description="Polar residues" evidence="1">
    <location>
        <begin position="21"/>
        <end position="42"/>
    </location>
</feature>
<accession>A0ABR3XL45</accession>
<name>A0ABR3XL45_9PEZI</name>
<feature type="region of interest" description="Disordered" evidence="1">
    <location>
        <begin position="1"/>
        <end position="82"/>
    </location>
</feature>
<dbReference type="Proteomes" id="UP001583177">
    <property type="component" value="Unassembled WGS sequence"/>
</dbReference>
<evidence type="ECO:0000256" key="1">
    <source>
        <dbReference type="SAM" id="MobiDB-lite"/>
    </source>
</evidence>
<feature type="compositionally biased region" description="Low complexity" evidence="1">
    <location>
        <begin position="1"/>
        <end position="20"/>
    </location>
</feature>
<feature type="compositionally biased region" description="Basic and acidic residues" evidence="1">
    <location>
        <begin position="70"/>
        <end position="82"/>
    </location>
</feature>
<evidence type="ECO:0000313" key="3">
    <source>
        <dbReference type="Proteomes" id="UP001583177"/>
    </source>
</evidence>
<sequence>MSSNNTNANNGNQNGNTANNEHSSTGHNGNSEPLGAPQTNGHVPTFADMPRSADALETWRRNAYPGGNSRDQEHESSRDARN</sequence>
<gene>
    <name evidence="2" type="ORF">Daus18300_002705</name>
</gene>
<dbReference type="EMBL" id="JAWRVE010000016">
    <property type="protein sequence ID" value="KAL1876461.1"/>
    <property type="molecule type" value="Genomic_DNA"/>
</dbReference>
<evidence type="ECO:0000313" key="2">
    <source>
        <dbReference type="EMBL" id="KAL1876461.1"/>
    </source>
</evidence>
<keyword evidence="3" id="KW-1185">Reference proteome</keyword>
<reference evidence="2 3" key="1">
    <citation type="journal article" date="2024" name="IMA Fungus">
        <title>IMA Genome - F19 : A genome assembly and annotation guide to empower mycologists, including annotated draft genome sequences of Ceratocystis pirilliformis, Diaporthe australafricana, Fusarium ophioides, Paecilomyces lecythidis, and Sporothrix stenoceras.</title>
        <authorList>
            <person name="Aylward J."/>
            <person name="Wilson A.M."/>
            <person name="Visagie C.M."/>
            <person name="Spraker J."/>
            <person name="Barnes I."/>
            <person name="Buitendag C."/>
            <person name="Ceriani C."/>
            <person name="Del Mar Angel L."/>
            <person name="du Plessis D."/>
            <person name="Fuchs T."/>
            <person name="Gasser K."/>
            <person name="Kramer D."/>
            <person name="Li W."/>
            <person name="Munsamy K."/>
            <person name="Piso A."/>
            <person name="Price J.L."/>
            <person name="Sonnekus B."/>
            <person name="Thomas C."/>
            <person name="van der Nest A."/>
            <person name="van Dijk A."/>
            <person name="van Heerden A."/>
            <person name="van Vuuren N."/>
            <person name="Yilmaz N."/>
            <person name="Duong T.A."/>
            <person name="van der Merwe N.A."/>
            <person name="Wingfield M.J."/>
            <person name="Wingfield B.D."/>
        </authorList>
    </citation>
    <scope>NUCLEOTIDE SEQUENCE [LARGE SCALE GENOMIC DNA]</scope>
    <source>
        <strain evidence="2 3">CMW 18300</strain>
    </source>
</reference>